<sequence>MPGVNTTAAEADRGAPMRENGSLYLIAERRRNDRSRCTDITKESADCDCVPRVGNVAANDLQILTG</sequence>
<keyword evidence="2" id="KW-1185">Reference proteome</keyword>
<evidence type="ECO:0000313" key="2">
    <source>
        <dbReference type="Proteomes" id="UP000036681"/>
    </source>
</evidence>
<protein>
    <submittedName>
        <fullName evidence="3">Uncharacterized protein</fullName>
    </submittedName>
</protein>
<dbReference type="Proteomes" id="UP000036681">
    <property type="component" value="Unplaced"/>
</dbReference>
<dbReference type="AlphaFoldDB" id="A0A0M3I4Q4"/>
<evidence type="ECO:0000256" key="1">
    <source>
        <dbReference type="SAM" id="MobiDB-lite"/>
    </source>
</evidence>
<organism evidence="2 3">
    <name type="scientific">Ascaris lumbricoides</name>
    <name type="common">Giant roundworm</name>
    <dbReference type="NCBI Taxonomy" id="6252"/>
    <lineage>
        <taxon>Eukaryota</taxon>
        <taxon>Metazoa</taxon>
        <taxon>Ecdysozoa</taxon>
        <taxon>Nematoda</taxon>
        <taxon>Chromadorea</taxon>
        <taxon>Rhabditida</taxon>
        <taxon>Spirurina</taxon>
        <taxon>Ascaridomorpha</taxon>
        <taxon>Ascaridoidea</taxon>
        <taxon>Ascarididae</taxon>
        <taxon>Ascaris</taxon>
    </lineage>
</organism>
<feature type="region of interest" description="Disordered" evidence="1">
    <location>
        <begin position="1"/>
        <end position="20"/>
    </location>
</feature>
<proteinExistence type="predicted"/>
<dbReference type="WBParaSite" id="ALUE_0001180501-mRNA-1">
    <property type="protein sequence ID" value="ALUE_0001180501-mRNA-1"/>
    <property type="gene ID" value="ALUE_0001180501"/>
</dbReference>
<reference evidence="3" key="1">
    <citation type="submission" date="2017-02" db="UniProtKB">
        <authorList>
            <consortium name="WormBaseParasite"/>
        </authorList>
    </citation>
    <scope>IDENTIFICATION</scope>
</reference>
<evidence type="ECO:0000313" key="3">
    <source>
        <dbReference type="WBParaSite" id="ALUE_0001180501-mRNA-1"/>
    </source>
</evidence>
<accession>A0A0M3I4Q4</accession>
<name>A0A0M3I4Q4_ASCLU</name>